<keyword evidence="1" id="KW-0472">Membrane</keyword>
<keyword evidence="3" id="KW-1185">Reference proteome</keyword>
<dbReference type="Proteomes" id="UP000295706">
    <property type="component" value="Unassembled WGS sequence"/>
</dbReference>
<dbReference type="EMBL" id="SMJU01000010">
    <property type="protein sequence ID" value="TDB63381.1"/>
    <property type="molecule type" value="Genomic_DNA"/>
</dbReference>
<keyword evidence="1" id="KW-1133">Transmembrane helix</keyword>
<comment type="caution">
    <text evidence="2">The sequence shown here is derived from an EMBL/GenBank/DDBJ whole genome shotgun (WGS) entry which is preliminary data.</text>
</comment>
<evidence type="ECO:0000313" key="2">
    <source>
        <dbReference type="EMBL" id="TDB63381.1"/>
    </source>
</evidence>
<keyword evidence="1" id="KW-0812">Transmembrane</keyword>
<proteinExistence type="predicted"/>
<sequence length="76" mass="8507">MFSVRTYGAFLLIGIRVFTNGLAPTGHSMPGDPFTAFCLFLVRTYGAMFMIGMRVYYKRFGPYGAFHAGQPMPDIK</sequence>
<organism evidence="2 3">
    <name type="scientific">Arundinibacter roseus</name>
    <dbReference type="NCBI Taxonomy" id="2070510"/>
    <lineage>
        <taxon>Bacteria</taxon>
        <taxon>Pseudomonadati</taxon>
        <taxon>Bacteroidota</taxon>
        <taxon>Cytophagia</taxon>
        <taxon>Cytophagales</taxon>
        <taxon>Spirosomataceae</taxon>
        <taxon>Arundinibacter</taxon>
    </lineage>
</organism>
<protein>
    <submittedName>
        <fullName evidence="2">Uncharacterized protein</fullName>
    </submittedName>
</protein>
<evidence type="ECO:0000313" key="3">
    <source>
        <dbReference type="Proteomes" id="UP000295706"/>
    </source>
</evidence>
<gene>
    <name evidence="2" type="ORF">EZE20_16570</name>
</gene>
<reference evidence="2 3" key="1">
    <citation type="submission" date="2019-02" db="EMBL/GenBank/DDBJ databases">
        <title>Arundinibacter roseus gen. nov., sp. nov., a new member of the family Cytophagaceae.</title>
        <authorList>
            <person name="Szuroczki S."/>
            <person name="Khayer B."/>
            <person name="Sproer C."/>
            <person name="Toumi M."/>
            <person name="Szabo A."/>
            <person name="Felfoldi T."/>
            <person name="Schumann P."/>
            <person name="Toth E."/>
        </authorList>
    </citation>
    <scope>NUCLEOTIDE SEQUENCE [LARGE SCALE GENOMIC DNA]</scope>
    <source>
        <strain evidence="2 3">DMA-k-7a</strain>
    </source>
</reference>
<accession>A0A4R4KAH7</accession>
<dbReference type="AlphaFoldDB" id="A0A4R4KAH7"/>
<feature type="transmembrane region" description="Helical" evidence="1">
    <location>
        <begin position="34"/>
        <end position="57"/>
    </location>
</feature>
<name>A0A4R4KAH7_9BACT</name>
<evidence type="ECO:0000256" key="1">
    <source>
        <dbReference type="SAM" id="Phobius"/>
    </source>
</evidence>